<protein>
    <submittedName>
        <fullName evidence="1">Uncharacterized protein</fullName>
    </submittedName>
</protein>
<gene>
    <name evidence="1" type="ORF">M422DRAFT_275159</name>
</gene>
<evidence type="ECO:0000313" key="1">
    <source>
        <dbReference type="EMBL" id="KIJ24141.1"/>
    </source>
</evidence>
<dbReference type="EMBL" id="KN837528">
    <property type="protein sequence ID" value="KIJ24141.1"/>
    <property type="molecule type" value="Genomic_DNA"/>
</dbReference>
<dbReference type="HOGENOM" id="CLU_1403252_0_0_1"/>
<proteinExistence type="predicted"/>
<dbReference type="Proteomes" id="UP000054279">
    <property type="component" value="Unassembled WGS sequence"/>
</dbReference>
<evidence type="ECO:0000313" key="2">
    <source>
        <dbReference type="Proteomes" id="UP000054279"/>
    </source>
</evidence>
<sequence length="194" mass="21104">MALSPSAPSLRVARFMMSMEVLQVSSALLSSKSFLLGELETSAFLRGSYGKEHMLASIKAPIYILAPRAESLNKTREDIFTIICLPPFLLPISRLRAKTVDLTKAAAYSNGRLAANGTHRFSSPASRDIGLDLFGKRSLQVCLRLCMPAQLRRVLQALRTPSASLWTTGLGQFGQLHLGHLPPRGSLIQQGGTL</sequence>
<name>A0A0C9UF81_SPHS4</name>
<dbReference type="AlphaFoldDB" id="A0A0C9UF81"/>
<keyword evidence="2" id="KW-1185">Reference proteome</keyword>
<organism evidence="1 2">
    <name type="scientific">Sphaerobolus stellatus (strain SS14)</name>
    <dbReference type="NCBI Taxonomy" id="990650"/>
    <lineage>
        <taxon>Eukaryota</taxon>
        <taxon>Fungi</taxon>
        <taxon>Dikarya</taxon>
        <taxon>Basidiomycota</taxon>
        <taxon>Agaricomycotina</taxon>
        <taxon>Agaricomycetes</taxon>
        <taxon>Phallomycetidae</taxon>
        <taxon>Geastrales</taxon>
        <taxon>Sphaerobolaceae</taxon>
        <taxon>Sphaerobolus</taxon>
    </lineage>
</organism>
<reference evidence="1 2" key="1">
    <citation type="submission" date="2014-06" db="EMBL/GenBank/DDBJ databases">
        <title>Evolutionary Origins and Diversification of the Mycorrhizal Mutualists.</title>
        <authorList>
            <consortium name="DOE Joint Genome Institute"/>
            <consortium name="Mycorrhizal Genomics Consortium"/>
            <person name="Kohler A."/>
            <person name="Kuo A."/>
            <person name="Nagy L.G."/>
            <person name="Floudas D."/>
            <person name="Copeland A."/>
            <person name="Barry K.W."/>
            <person name="Cichocki N."/>
            <person name="Veneault-Fourrey C."/>
            <person name="LaButti K."/>
            <person name="Lindquist E.A."/>
            <person name="Lipzen A."/>
            <person name="Lundell T."/>
            <person name="Morin E."/>
            <person name="Murat C."/>
            <person name="Riley R."/>
            <person name="Ohm R."/>
            <person name="Sun H."/>
            <person name="Tunlid A."/>
            <person name="Henrissat B."/>
            <person name="Grigoriev I.V."/>
            <person name="Hibbett D.S."/>
            <person name="Martin F."/>
        </authorList>
    </citation>
    <scope>NUCLEOTIDE SEQUENCE [LARGE SCALE GENOMIC DNA]</scope>
    <source>
        <strain evidence="1 2">SS14</strain>
    </source>
</reference>
<accession>A0A0C9UF81</accession>